<dbReference type="EMBL" id="JABWUV010000045">
    <property type="protein sequence ID" value="KAF6268578.1"/>
    <property type="molecule type" value="Genomic_DNA"/>
</dbReference>
<gene>
    <name evidence="2" type="ORF">mMyoMyo1_001937</name>
</gene>
<dbReference type="AlphaFoldDB" id="A0A7J7QXD4"/>
<organism evidence="2 3">
    <name type="scientific">Myotis myotis</name>
    <name type="common">Greater mouse-eared bat</name>
    <name type="synonym">Vespertilio myotis</name>
    <dbReference type="NCBI Taxonomy" id="51298"/>
    <lineage>
        <taxon>Eukaryota</taxon>
        <taxon>Metazoa</taxon>
        <taxon>Chordata</taxon>
        <taxon>Craniata</taxon>
        <taxon>Vertebrata</taxon>
        <taxon>Euteleostomi</taxon>
        <taxon>Mammalia</taxon>
        <taxon>Eutheria</taxon>
        <taxon>Laurasiatheria</taxon>
        <taxon>Chiroptera</taxon>
        <taxon>Yangochiroptera</taxon>
        <taxon>Vespertilionidae</taxon>
        <taxon>Myotis</taxon>
    </lineage>
</organism>
<evidence type="ECO:0000256" key="1">
    <source>
        <dbReference type="SAM" id="MobiDB-lite"/>
    </source>
</evidence>
<evidence type="ECO:0000313" key="3">
    <source>
        <dbReference type="Proteomes" id="UP000527355"/>
    </source>
</evidence>
<keyword evidence="3" id="KW-1185">Reference proteome</keyword>
<evidence type="ECO:0000313" key="2">
    <source>
        <dbReference type="EMBL" id="KAF6268578.1"/>
    </source>
</evidence>
<name>A0A7J7QXD4_MYOMY</name>
<dbReference type="Proteomes" id="UP000527355">
    <property type="component" value="Unassembled WGS sequence"/>
</dbReference>
<comment type="caution">
    <text evidence="2">The sequence shown here is derived from an EMBL/GenBank/DDBJ whole genome shotgun (WGS) entry which is preliminary data.</text>
</comment>
<reference evidence="2 3" key="1">
    <citation type="journal article" date="2020" name="Nature">
        <title>Six reference-quality genomes reveal evolution of bat adaptations.</title>
        <authorList>
            <person name="Jebb D."/>
            <person name="Huang Z."/>
            <person name="Pippel M."/>
            <person name="Hughes G.M."/>
            <person name="Lavrichenko K."/>
            <person name="Devanna P."/>
            <person name="Winkler S."/>
            <person name="Jermiin L.S."/>
            <person name="Skirmuntt E.C."/>
            <person name="Katzourakis A."/>
            <person name="Burkitt-Gray L."/>
            <person name="Ray D.A."/>
            <person name="Sullivan K.A.M."/>
            <person name="Roscito J.G."/>
            <person name="Kirilenko B.M."/>
            <person name="Davalos L.M."/>
            <person name="Corthals A.P."/>
            <person name="Power M.L."/>
            <person name="Jones G."/>
            <person name="Ransome R.D."/>
            <person name="Dechmann D.K.N."/>
            <person name="Locatelli A.G."/>
            <person name="Puechmaille S.J."/>
            <person name="Fedrigo O."/>
            <person name="Jarvis E.D."/>
            <person name="Hiller M."/>
            <person name="Vernes S.C."/>
            <person name="Myers E.W."/>
            <person name="Teeling E.C."/>
        </authorList>
    </citation>
    <scope>NUCLEOTIDE SEQUENCE [LARGE SCALE GENOMIC DNA]</scope>
    <source>
        <strain evidence="2">MMyoMyo1</strain>
        <tissue evidence="2">Flight muscle</tissue>
    </source>
</reference>
<protein>
    <submittedName>
        <fullName evidence="2">Carbonic anhydrase 11</fullName>
    </submittedName>
</protein>
<accession>A0A7J7QXD4</accession>
<proteinExistence type="predicted"/>
<sequence length="36" mass="4030">MWMVPPTVAEAPHRGLRLPFPTLPKRGGESPPKQSY</sequence>
<feature type="region of interest" description="Disordered" evidence="1">
    <location>
        <begin position="14"/>
        <end position="36"/>
    </location>
</feature>